<dbReference type="GO" id="GO:0005737">
    <property type="term" value="C:cytoplasm"/>
    <property type="evidence" value="ECO:0007669"/>
    <property type="project" value="TreeGrafter"/>
</dbReference>
<dbReference type="InterPro" id="IPR055251">
    <property type="entry name" value="SOS1_NGEF_PH"/>
</dbReference>
<dbReference type="SMART" id="SM00233">
    <property type="entry name" value="PH"/>
    <property type="match status" value="2"/>
</dbReference>
<evidence type="ECO:0000313" key="3">
    <source>
        <dbReference type="EMBL" id="ELU03386.1"/>
    </source>
</evidence>
<dbReference type="EMBL" id="KB303202">
    <property type="protein sequence ID" value="ELU03386.1"/>
    <property type="molecule type" value="Genomic_DNA"/>
</dbReference>
<sequence>MLGDDVAKSLFRDIEVLHQFHGEYLLPQLQDRLKNWEKFKVIGDIMKKFTPFLKLYTEYVKNFEKAASLVDTWEEKSSKFASFLKEIQMSPTYGRLKIQAHMLEPVQRVPRYELLLRDYLKRLDDDSPDKVDAQSTEAMELVSAAASHFESMMLRESRIGELVRIQRQLGGIVSLVSATRRLCKQGKISSINARSGKRNERIAFLFSDILLLCSEQTLPSMKYKVKHNMDLADTQVADGSNLDHPDTFYIKTTDKVVELGFSSPQEKTEWEKAILTQMRESTKNKLIRSGKIRLTNEEVEEKLDLIYLLVYFIDRCLGFLVICGKCSQHTVVLPYDPAKPMRVCDECFVLLNDDTGRTSPLPVSPNTRVDSPSLMGRKNTRGTCLISGFLLYSSDAGRNFKKRWFAMHDSAVLYSFKAPQDIIPWTSMHLEGYNLQLVDTGKTVVIRLIGMGKSYQLKAESKDNINRWYVMMAGEEVTSEEDSGTS</sequence>
<dbReference type="GO" id="GO:0005085">
    <property type="term" value="F:guanyl-nucleotide exchange factor activity"/>
    <property type="evidence" value="ECO:0007669"/>
    <property type="project" value="InterPro"/>
</dbReference>
<dbReference type="Gene3D" id="1.20.900.10">
    <property type="entry name" value="Dbl homology (DH) domain"/>
    <property type="match status" value="1"/>
</dbReference>
<organism evidence="3">
    <name type="scientific">Capitella teleta</name>
    <name type="common">Polychaete worm</name>
    <dbReference type="NCBI Taxonomy" id="283909"/>
    <lineage>
        <taxon>Eukaryota</taxon>
        <taxon>Metazoa</taxon>
        <taxon>Spiralia</taxon>
        <taxon>Lophotrochozoa</taxon>
        <taxon>Annelida</taxon>
        <taxon>Polychaeta</taxon>
        <taxon>Sedentaria</taxon>
        <taxon>Scolecida</taxon>
        <taxon>Capitellidae</taxon>
        <taxon>Capitella</taxon>
    </lineage>
</organism>
<evidence type="ECO:0008006" key="6">
    <source>
        <dbReference type="Google" id="ProtNLM"/>
    </source>
</evidence>
<dbReference type="PANTHER" id="PTHR12673">
    <property type="entry name" value="FACIOGENITAL DYSPLASIA PROTEIN"/>
    <property type="match status" value="1"/>
</dbReference>
<name>R7UB98_CAPTE</name>
<dbReference type="EMBL" id="AMQN01024531">
    <property type="status" value="NOT_ANNOTATED_CDS"/>
    <property type="molecule type" value="Genomic_DNA"/>
</dbReference>
<feature type="domain" description="PH" evidence="1">
    <location>
        <begin position="181"/>
        <end position="279"/>
    </location>
</feature>
<proteinExistence type="predicted"/>
<accession>R7UB98</accession>
<evidence type="ECO:0000313" key="4">
    <source>
        <dbReference type="EnsemblMetazoa" id="CapteP229113"/>
    </source>
</evidence>
<evidence type="ECO:0000259" key="2">
    <source>
        <dbReference type="PROSITE" id="PS50010"/>
    </source>
</evidence>
<dbReference type="STRING" id="283909.R7UB98"/>
<dbReference type="OMA" id="IHQFHAQ"/>
<dbReference type="PANTHER" id="PTHR12673:SF241">
    <property type="entry name" value="DH DOMAIN-CONTAINING PROTEIN"/>
    <property type="match status" value="1"/>
</dbReference>
<dbReference type="Gene3D" id="3.30.40.10">
    <property type="entry name" value="Zinc/RING finger domain, C3HC4 (zinc finger)"/>
    <property type="match status" value="1"/>
</dbReference>
<dbReference type="PROSITE" id="PS50010">
    <property type="entry name" value="DH_2"/>
    <property type="match status" value="1"/>
</dbReference>
<dbReference type="Gene3D" id="2.30.29.30">
    <property type="entry name" value="Pleckstrin-homology domain (PH domain)/Phosphotyrosine-binding domain (PTB)"/>
    <property type="match status" value="2"/>
</dbReference>
<dbReference type="EnsemblMetazoa" id="CapteT229113">
    <property type="protein sequence ID" value="CapteP229113"/>
    <property type="gene ID" value="CapteG229113"/>
</dbReference>
<dbReference type="HOGENOM" id="CLU_561701_0_0_1"/>
<dbReference type="GO" id="GO:0007010">
    <property type="term" value="P:cytoskeleton organization"/>
    <property type="evidence" value="ECO:0007669"/>
    <property type="project" value="TreeGrafter"/>
</dbReference>
<feature type="domain" description="DH" evidence="2">
    <location>
        <begin position="1"/>
        <end position="152"/>
    </location>
</feature>
<dbReference type="InterPro" id="IPR035899">
    <property type="entry name" value="DBL_dom_sf"/>
</dbReference>
<evidence type="ECO:0000259" key="1">
    <source>
        <dbReference type="PROSITE" id="PS50003"/>
    </source>
</evidence>
<reference evidence="5" key="1">
    <citation type="submission" date="2012-12" db="EMBL/GenBank/DDBJ databases">
        <authorList>
            <person name="Hellsten U."/>
            <person name="Grimwood J."/>
            <person name="Chapman J.A."/>
            <person name="Shapiro H."/>
            <person name="Aerts A."/>
            <person name="Otillar R.P."/>
            <person name="Terry A.Y."/>
            <person name="Boore J.L."/>
            <person name="Simakov O."/>
            <person name="Marletaz F."/>
            <person name="Cho S.-J."/>
            <person name="Edsinger-Gonzales E."/>
            <person name="Havlak P."/>
            <person name="Kuo D.-H."/>
            <person name="Larsson T."/>
            <person name="Lv J."/>
            <person name="Arendt D."/>
            <person name="Savage R."/>
            <person name="Osoegawa K."/>
            <person name="de Jong P."/>
            <person name="Lindberg D.R."/>
            <person name="Seaver E.C."/>
            <person name="Weisblat D.A."/>
            <person name="Putnam N.H."/>
            <person name="Grigoriev I.V."/>
            <person name="Rokhsar D.S."/>
        </authorList>
    </citation>
    <scope>NUCLEOTIDE SEQUENCE</scope>
    <source>
        <strain evidence="5">I ESC-2004</strain>
    </source>
</reference>
<dbReference type="InterPro" id="IPR051092">
    <property type="entry name" value="FYVE_RhoGEF_PH"/>
</dbReference>
<dbReference type="SUPFAM" id="SSF48065">
    <property type="entry name" value="DBL homology domain (DH-domain)"/>
    <property type="match status" value="1"/>
</dbReference>
<dbReference type="PROSITE" id="PS50003">
    <property type="entry name" value="PH_DOMAIN"/>
    <property type="match status" value="2"/>
</dbReference>
<gene>
    <name evidence="3" type="ORF">CAPTEDRAFT_229113</name>
</gene>
<dbReference type="GO" id="GO:0046847">
    <property type="term" value="P:filopodium assembly"/>
    <property type="evidence" value="ECO:0007669"/>
    <property type="project" value="TreeGrafter"/>
</dbReference>
<dbReference type="OrthoDB" id="660555at2759"/>
<dbReference type="InterPro" id="IPR000219">
    <property type="entry name" value="DH_dom"/>
</dbReference>
<reference evidence="4" key="3">
    <citation type="submission" date="2015-06" db="UniProtKB">
        <authorList>
            <consortium name="EnsemblMetazoa"/>
        </authorList>
    </citation>
    <scope>IDENTIFICATION</scope>
</reference>
<dbReference type="Proteomes" id="UP000014760">
    <property type="component" value="Unassembled WGS sequence"/>
</dbReference>
<dbReference type="EMBL" id="AMQN01024530">
    <property type="status" value="NOT_ANNOTATED_CDS"/>
    <property type="molecule type" value="Genomic_DNA"/>
</dbReference>
<dbReference type="Pfam" id="PF00621">
    <property type="entry name" value="RhoGEF"/>
    <property type="match status" value="1"/>
</dbReference>
<dbReference type="CDD" id="cd00160">
    <property type="entry name" value="RhoGEF"/>
    <property type="match status" value="1"/>
</dbReference>
<dbReference type="SMART" id="SM00325">
    <property type="entry name" value="RhoGEF"/>
    <property type="match status" value="1"/>
</dbReference>
<keyword evidence="5" id="KW-1185">Reference proteome</keyword>
<evidence type="ECO:0000313" key="5">
    <source>
        <dbReference type="Proteomes" id="UP000014760"/>
    </source>
</evidence>
<dbReference type="InterPro" id="IPR011993">
    <property type="entry name" value="PH-like_dom_sf"/>
</dbReference>
<dbReference type="Pfam" id="PF22697">
    <property type="entry name" value="SOS1_NGEF_PH"/>
    <property type="match status" value="1"/>
</dbReference>
<feature type="domain" description="PH" evidence="1">
    <location>
        <begin position="383"/>
        <end position="477"/>
    </location>
</feature>
<reference evidence="3 5" key="2">
    <citation type="journal article" date="2013" name="Nature">
        <title>Insights into bilaterian evolution from three spiralian genomes.</title>
        <authorList>
            <person name="Simakov O."/>
            <person name="Marletaz F."/>
            <person name="Cho S.J."/>
            <person name="Edsinger-Gonzales E."/>
            <person name="Havlak P."/>
            <person name="Hellsten U."/>
            <person name="Kuo D.H."/>
            <person name="Larsson T."/>
            <person name="Lv J."/>
            <person name="Arendt D."/>
            <person name="Savage R."/>
            <person name="Osoegawa K."/>
            <person name="de Jong P."/>
            <person name="Grimwood J."/>
            <person name="Chapman J.A."/>
            <person name="Shapiro H."/>
            <person name="Aerts A."/>
            <person name="Otillar R.P."/>
            <person name="Terry A.Y."/>
            <person name="Boore J.L."/>
            <person name="Grigoriev I.V."/>
            <person name="Lindberg D.R."/>
            <person name="Seaver E.C."/>
            <person name="Weisblat D.A."/>
            <person name="Putnam N.H."/>
            <person name="Rokhsar D.S."/>
        </authorList>
    </citation>
    <scope>NUCLEOTIDE SEQUENCE</scope>
    <source>
        <strain evidence="3 5">I ESC-2004</strain>
    </source>
</reference>
<dbReference type="InterPro" id="IPR013083">
    <property type="entry name" value="Znf_RING/FYVE/PHD"/>
</dbReference>
<dbReference type="InterPro" id="IPR001849">
    <property type="entry name" value="PH_domain"/>
</dbReference>
<dbReference type="SUPFAM" id="SSF50729">
    <property type="entry name" value="PH domain-like"/>
    <property type="match status" value="2"/>
</dbReference>
<protein>
    <recommendedName>
        <fullName evidence="6">DH domain-containing protein</fullName>
    </recommendedName>
</protein>
<dbReference type="AlphaFoldDB" id="R7UB98"/>